<feature type="region of interest" description="Disordered" evidence="1">
    <location>
        <begin position="69"/>
        <end position="93"/>
    </location>
</feature>
<proteinExistence type="predicted"/>
<evidence type="ECO:0000256" key="1">
    <source>
        <dbReference type="SAM" id="MobiDB-lite"/>
    </source>
</evidence>
<protein>
    <submittedName>
        <fullName evidence="2">Uncharacterized protein</fullName>
    </submittedName>
</protein>
<keyword evidence="3" id="KW-1185">Reference proteome</keyword>
<dbReference type="Proteomes" id="UP001066276">
    <property type="component" value="Chromosome 7"/>
</dbReference>
<feature type="region of interest" description="Disordered" evidence="1">
    <location>
        <begin position="1"/>
        <end position="48"/>
    </location>
</feature>
<gene>
    <name evidence="2" type="ORF">NDU88_005202</name>
</gene>
<feature type="compositionally biased region" description="Basic residues" evidence="1">
    <location>
        <begin position="1"/>
        <end position="11"/>
    </location>
</feature>
<name>A0AAV7PF11_PLEWA</name>
<dbReference type="AlphaFoldDB" id="A0AAV7PF11"/>
<dbReference type="EMBL" id="JANPWB010000011">
    <property type="protein sequence ID" value="KAJ1126796.1"/>
    <property type="molecule type" value="Genomic_DNA"/>
</dbReference>
<evidence type="ECO:0000313" key="3">
    <source>
        <dbReference type="Proteomes" id="UP001066276"/>
    </source>
</evidence>
<accession>A0AAV7PF11</accession>
<comment type="caution">
    <text evidence="2">The sequence shown here is derived from an EMBL/GenBank/DDBJ whole genome shotgun (WGS) entry which is preliminary data.</text>
</comment>
<organism evidence="2 3">
    <name type="scientific">Pleurodeles waltl</name>
    <name type="common">Iberian ribbed newt</name>
    <dbReference type="NCBI Taxonomy" id="8319"/>
    <lineage>
        <taxon>Eukaryota</taxon>
        <taxon>Metazoa</taxon>
        <taxon>Chordata</taxon>
        <taxon>Craniata</taxon>
        <taxon>Vertebrata</taxon>
        <taxon>Euteleostomi</taxon>
        <taxon>Amphibia</taxon>
        <taxon>Batrachia</taxon>
        <taxon>Caudata</taxon>
        <taxon>Salamandroidea</taxon>
        <taxon>Salamandridae</taxon>
        <taxon>Pleurodelinae</taxon>
        <taxon>Pleurodeles</taxon>
    </lineage>
</organism>
<reference evidence="2" key="1">
    <citation type="journal article" date="2022" name="bioRxiv">
        <title>Sequencing and chromosome-scale assembly of the giantPleurodeles waltlgenome.</title>
        <authorList>
            <person name="Brown T."/>
            <person name="Elewa A."/>
            <person name="Iarovenko S."/>
            <person name="Subramanian E."/>
            <person name="Araus A.J."/>
            <person name="Petzold A."/>
            <person name="Susuki M."/>
            <person name="Suzuki K.-i.T."/>
            <person name="Hayashi T."/>
            <person name="Toyoda A."/>
            <person name="Oliveira C."/>
            <person name="Osipova E."/>
            <person name="Leigh N.D."/>
            <person name="Simon A."/>
            <person name="Yun M.H."/>
        </authorList>
    </citation>
    <scope>NUCLEOTIDE SEQUENCE</scope>
    <source>
        <strain evidence="2">20211129_DDA</strain>
        <tissue evidence="2">Liver</tissue>
    </source>
</reference>
<evidence type="ECO:0000313" key="2">
    <source>
        <dbReference type="EMBL" id="KAJ1126796.1"/>
    </source>
</evidence>
<sequence length="93" mass="10208">MRMRLHTRRKAGREPLPVDARRSSGKKRRAAWTSEAGQAHWRERRITGPDPPVLFLLTVKVLGAALRGSGDAGAQRGVPNSALRNGSLAREKS</sequence>